<feature type="region of interest" description="Disordered" evidence="1">
    <location>
        <begin position="1"/>
        <end position="38"/>
    </location>
</feature>
<protein>
    <submittedName>
        <fullName evidence="2">Uncharacterized protein</fullName>
    </submittedName>
</protein>
<feature type="compositionally biased region" description="Polar residues" evidence="1">
    <location>
        <begin position="11"/>
        <end position="34"/>
    </location>
</feature>
<dbReference type="Proteomes" id="UP000683360">
    <property type="component" value="Unassembled WGS sequence"/>
</dbReference>
<keyword evidence="3" id="KW-1185">Reference proteome</keyword>
<accession>A0A8S3UCF7</accession>
<dbReference type="PANTHER" id="PTHR33395:SF22">
    <property type="entry name" value="REVERSE TRANSCRIPTASE DOMAIN-CONTAINING PROTEIN"/>
    <property type="match status" value="1"/>
</dbReference>
<dbReference type="AlphaFoldDB" id="A0A8S3UCF7"/>
<sequence length="284" mass="33008">MLENTIYHGPSKSNTNKQYFPRPSTRQPPGTDSHFSNKKNHTLDLFLTNRPSLVNRCEPLPGIGDHDIVYIDTDITAKEKIFIWKKADAKEQVEKAMKLNADFKEKFNLESPITAMWEFIKTSLLTILEQTVPSKMSSSRFNQPWINQKIKKLTRQKKRSFEKARKTKRKSDLDRYHRLKAATQKECRKAYRDYINDIINPELSANPKRFWGFIKTIPTQELHTTSSVARGHTTRFLVPYARTSTYRHSFFPDSIRIWNSLPQPLVDSTSLDAFKQGVLSCSIP</sequence>
<evidence type="ECO:0000313" key="2">
    <source>
        <dbReference type="EMBL" id="CAG2241231.1"/>
    </source>
</evidence>
<reference evidence="2" key="1">
    <citation type="submission" date="2021-03" db="EMBL/GenBank/DDBJ databases">
        <authorList>
            <person name="Bekaert M."/>
        </authorList>
    </citation>
    <scope>NUCLEOTIDE SEQUENCE</scope>
</reference>
<dbReference type="GO" id="GO:0007508">
    <property type="term" value="P:larval heart development"/>
    <property type="evidence" value="ECO:0007669"/>
    <property type="project" value="TreeGrafter"/>
</dbReference>
<dbReference type="PANTHER" id="PTHR33395">
    <property type="entry name" value="TRANSCRIPTASE, PUTATIVE-RELATED-RELATED"/>
    <property type="match status" value="1"/>
</dbReference>
<evidence type="ECO:0000313" key="3">
    <source>
        <dbReference type="Proteomes" id="UP000683360"/>
    </source>
</evidence>
<name>A0A8S3UCF7_MYTED</name>
<comment type="caution">
    <text evidence="2">The sequence shown here is derived from an EMBL/GenBank/DDBJ whole genome shotgun (WGS) entry which is preliminary data.</text>
</comment>
<organism evidence="2 3">
    <name type="scientific">Mytilus edulis</name>
    <name type="common">Blue mussel</name>
    <dbReference type="NCBI Taxonomy" id="6550"/>
    <lineage>
        <taxon>Eukaryota</taxon>
        <taxon>Metazoa</taxon>
        <taxon>Spiralia</taxon>
        <taxon>Lophotrochozoa</taxon>
        <taxon>Mollusca</taxon>
        <taxon>Bivalvia</taxon>
        <taxon>Autobranchia</taxon>
        <taxon>Pteriomorphia</taxon>
        <taxon>Mytilida</taxon>
        <taxon>Mytiloidea</taxon>
        <taxon>Mytilidae</taxon>
        <taxon>Mytilinae</taxon>
        <taxon>Mytilus</taxon>
    </lineage>
</organism>
<dbReference type="OrthoDB" id="5985347at2759"/>
<evidence type="ECO:0000256" key="1">
    <source>
        <dbReference type="SAM" id="MobiDB-lite"/>
    </source>
</evidence>
<proteinExistence type="predicted"/>
<dbReference type="GO" id="GO:0061343">
    <property type="term" value="P:cell adhesion involved in heart morphogenesis"/>
    <property type="evidence" value="ECO:0007669"/>
    <property type="project" value="TreeGrafter"/>
</dbReference>
<gene>
    <name evidence="2" type="ORF">MEDL_53487</name>
</gene>
<dbReference type="GO" id="GO:0031012">
    <property type="term" value="C:extracellular matrix"/>
    <property type="evidence" value="ECO:0007669"/>
    <property type="project" value="TreeGrafter"/>
</dbReference>
<dbReference type="EMBL" id="CAJPWZ010002581">
    <property type="protein sequence ID" value="CAG2241231.1"/>
    <property type="molecule type" value="Genomic_DNA"/>
</dbReference>